<dbReference type="InParanoid" id="K0INB9"/>
<keyword evidence="3" id="KW-1185">Reference proteome</keyword>
<dbReference type="GeneID" id="68748962"/>
<dbReference type="Gene3D" id="1.10.287.1260">
    <property type="match status" value="1"/>
</dbReference>
<dbReference type="RefSeq" id="WP_015019639.1">
    <property type="nucleotide sequence ID" value="NC_018719.1"/>
</dbReference>
<gene>
    <name evidence="2" type="ordered locus">Ngar_c21740</name>
</gene>
<keyword evidence="1" id="KW-1133">Transmembrane helix</keyword>
<proteinExistence type="predicted"/>
<feature type="transmembrane region" description="Helical" evidence="1">
    <location>
        <begin position="113"/>
        <end position="130"/>
    </location>
</feature>
<evidence type="ECO:0000256" key="1">
    <source>
        <dbReference type="SAM" id="Phobius"/>
    </source>
</evidence>
<name>K0INB9_NITGG</name>
<dbReference type="EMBL" id="CP002408">
    <property type="protein sequence ID" value="AFU59104.1"/>
    <property type="molecule type" value="Genomic_DNA"/>
</dbReference>
<accession>K0INB9</accession>
<keyword evidence="1" id="KW-0472">Membrane</keyword>
<sequence length="170" mass="18238">MSARTGQAEYMSEVPDADINTEPAIEGRPLDIPAATSTAVDNSYVWDEILISLIIMAGTVAVYYIVRYFINRAAESLAIERGQLKGIYSITKLILLVIAITIIIFQFSSLSGVAAGAISIVAGTIICFSSRNTISNALPEYCSLHQSPSRLVTGYAHLMMNGISATSLKS</sequence>
<dbReference type="STRING" id="1237085.Ngar_c21740"/>
<dbReference type="BioCyc" id="CNIT1237085:G1324-2172-MONOMER"/>
<protein>
    <submittedName>
        <fullName evidence="2">Putative small-conductance mechanosensitive ion channel protein</fullName>
    </submittedName>
</protein>
<feature type="transmembrane region" description="Helical" evidence="1">
    <location>
        <begin position="87"/>
        <end position="107"/>
    </location>
</feature>
<keyword evidence="1" id="KW-0812">Transmembrane</keyword>
<dbReference type="AlphaFoldDB" id="K0INB9"/>
<dbReference type="KEGG" id="nga:Ngar_c21740"/>
<reference evidence="2 3" key="1">
    <citation type="journal article" date="2012" name="Environ. Microbiol.">
        <title>The genome of the ammonia-oxidizing Candidatus Nitrososphaera gargensis: insights into metabolic versatility and environmental adaptations.</title>
        <authorList>
            <person name="Spang A."/>
            <person name="Poehlein A."/>
            <person name="Offre P."/>
            <person name="Zumbragel S."/>
            <person name="Haider S."/>
            <person name="Rychlik N."/>
            <person name="Nowka B."/>
            <person name="Schmeisser C."/>
            <person name="Lebedeva E.V."/>
            <person name="Rattei T."/>
            <person name="Bohm C."/>
            <person name="Schmid M."/>
            <person name="Galushko A."/>
            <person name="Hatzenpichler R."/>
            <person name="Weinmaier T."/>
            <person name="Daniel R."/>
            <person name="Schleper C."/>
            <person name="Spieck E."/>
            <person name="Streit W."/>
            <person name="Wagner M."/>
        </authorList>
    </citation>
    <scope>NUCLEOTIDE SEQUENCE [LARGE SCALE GENOMIC DNA]</scope>
    <source>
        <strain evidence="3">Ga9.2</strain>
    </source>
</reference>
<evidence type="ECO:0000313" key="3">
    <source>
        <dbReference type="Proteomes" id="UP000008037"/>
    </source>
</evidence>
<feature type="transmembrane region" description="Helical" evidence="1">
    <location>
        <begin position="49"/>
        <end position="66"/>
    </location>
</feature>
<dbReference type="HOGENOM" id="CLU_1567209_0_0_2"/>
<organism evidence="2 3">
    <name type="scientific">Nitrososphaera gargensis (strain Ga9.2)</name>
    <dbReference type="NCBI Taxonomy" id="1237085"/>
    <lineage>
        <taxon>Archaea</taxon>
        <taxon>Nitrososphaerota</taxon>
        <taxon>Nitrososphaeria</taxon>
        <taxon>Nitrososphaerales</taxon>
        <taxon>Nitrososphaeraceae</taxon>
        <taxon>Nitrososphaera</taxon>
    </lineage>
</organism>
<dbReference type="Proteomes" id="UP000008037">
    <property type="component" value="Chromosome"/>
</dbReference>
<evidence type="ECO:0000313" key="2">
    <source>
        <dbReference type="EMBL" id="AFU59104.1"/>
    </source>
</evidence>